<keyword evidence="4" id="KW-0808">Transferase</keyword>
<gene>
    <name evidence="12" type="ORF">FGL98_02750</name>
</gene>
<evidence type="ECO:0000256" key="9">
    <source>
        <dbReference type="SAM" id="MobiDB-lite"/>
    </source>
</evidence>
<evidence type="ECO:0000256" key="3">
    <source>
        <dbReference type="ARBA" id="ARBA00022553"/>
    </source>
</evidence>
<dbReference type="PANTHER" id="PTHR24421:SF10">
    <property type="entry name" value="NITRATE_NITRITE SENSOR PROTEIN NARQ"/>
    <property type="match status" value="1"/>
</dbReference>
<evidence type="ECO:0000313" key="13">
    <source>
        <dbReference type="Proteomes" id="UP000320244"/>
    </source>
</evidence>
<evidence type="ECO:0000256" key="5">
    <source>
        <dbReference type="ARBA" id="ARBA00022741"/>
    </source>
</evidence>
<feature type="transmembrane region" description="Helical" evidence="10">
    <location>
        <begin position="54"/>
        <end position="73"/>
    </location>
</feature>
<dbReference type="InterPro" id="IPR050482">
    <property type="entry name" value="Sensor_HK_TwoCompSys"/>
</dbReference>
<keyword evidence="5" id="KW-0547">Nucleotide-binding</keyword>
<reference evidence="12 13" key="1">
    <citation type="submission" date="2019-05" db="EMBL/GenBank/DDBJ databases">
        <authorList>
            <person name="Lee S.D."/>
        </authorList>
    </citation>
    <scope>NUCLEOTIDE SEQUENCE [LARGE SCALE GENOMIC DNA]</scope>
    <source>
        <strain evidence="12 13">C5-26</strain>
    </source>
</reference>
<protein>
    <recommendedName>
        <fullName evidence="2">histidine kinase</fullName>
        <ecNumber evidence="2">2.7.13.3</ecNumber>
    </recommendedName>
</protein>
<feature type="transmembrane region" description="Helical" evidence="10">
    <location>
        <begin position="128"/>
        <end position="147"/>
    </location>
</feature>
<evidence type="ECO:0000256" key="1">
    <source>
        <dbReference type="ARBA" id="ARBA00000085"/>
    </source>
</evidence>
<name>A0A563E6W3_9MICO</name>
<evidence type="ECO:0000256" key="8">
    <source>
        <dbReference type="ARBA" id="ARBA00023012"/>
    </source>
</evidence>
<comment type="catalytic activity">
    <reaction evidence="1">
        <text>ATP + protein L-histidine = ADP + protein N-phospho-L-histidine.</text>
        <dbReference type="EC" id="2.7.13.3"/>
    </reaction>
</comment>
<dbReference type="Gene3D" id="1.20.5.1930">
    <property type="match status" value="1"/>
</dbReference>
<dbReference type="InterPro" id="IPR036890">
    <property type="entry name" value="HATPase_C_sf"/>
</dbReference>
<proteinExistence type="predicted"/>
<evidence type="ECO:0000256" key="7">
    <source>
        <dbReference type="ARBA" id="ARBA00022840"/>
    </source>
</evidence>
<keyword evidence="6 12" id="KW-0418">Kinase</keyword>
<dbReference type="PANTHER" id="PTHR24421">
    <property type="entry name" value="NITRATE/NITRITE SENSOR PROTEIN NARX-RELATED"/>
    <property type="match status" value="1"/>
</dbReference>
<keyword evidence="10" id="KW-0472">Membrane</keyword>
<evidence type="ECO:0000256" key="4">
    <source>
        <dbReference type="ARBA" id="ARBA00022679"/>
    </source>
</evidence>
<dbReference type="Pfam" id="PF07730">
    <property type="entry name" value="HisKA_3"/>
    <property type="match status" value="1"/>
</dbReference>
<keyword evidence="7" id="KW-0067">ATP-binding</keyword>
<dbReference type="CDD" id="cd16917">
    <property type="entry name" value="HATPase_UhpB-NarQ-NarX-like"/>
    <property type="match status" value="1"/>
</dbReference>
<dbReference type="GO" id="GO:0005524">
    <property type="term" value="F:ATP binding"/>
    <property type="evidence" value="ECO:0007669"/>
    <property type="project" value="UniProtKB-KW"/>
</dbReference>
<dbReference type="GO" id="GO:0000155">
    <property type="term" value="F:phosphorelay sensor kinase activity"/>
    <property type="evidence" value="ECO:0007669"/>
    <property type="project" value="InterPro"/>
</dbReference>
<feature type="transmembrane region" description="Helical" evidence="10">
    <location>
        <begin position="80"/>
        <end position="98"/>
    </location>
</feature>
<evidence type="ECO:0000259" key="11">
    <source>
        <dbReference type="Pfam" id="PF07730"/>
    </source>
</evidence>
<reference evidence="12 13" key="2">
    <citation type="submission" date="2019-08" db="EMBL/GenBank/DDBJ databases">
        <title>Jejuicoccus antrihumi gen. nov., sp. nov., a new member of the family Dermacoccaceae isolated from a cave.</title>
        <authorList>
            <person name="Schumann P."/>
            <person name="Kim I.S."/>
        </authorList>
    </citation>
    <scope>NUCLEOTIDE SEQUENCE [LARGE SCALE GENOMIC DNA]</scope>
    <source>
        <strain evidence="12 13">C5-26</strain>
    </source>
</reference>
<accession>A0A563E6W3</accession>
<feature type="transmembrane region" description="Helical" evidence="10">
    <location>
        <begin position="23"/>
        <end position="42"/>
    </location>
</feature>
<keyword evidence="10" id="KW-1133">Transmembrane helix</keyword>
<dbReference type="SUPFAM" id="SSF55874">
    <property type="entry name" value="ATPase domain of HSP90 chaperone/DNA topoisomerase II/histidine kinase"/>
    <property type="match status" value="1"/>
</dbReference>
<dbReference type="OrthoDB" id="227596at2"/>
<feature type="transmembrane region" description="Helical" evidence="10">
    <location>
        <begin position="167"/>
        <end position="197"/>
    </location>
</feature>
<dbReference type="GO" id="GO:0046983">
    <property type="term" value="F:protein dimerization activity"/>
    <property type="evidence" value="ECO:0007669"/>
    <property type="project" value="InterPro"/>
</dbReference>
<dbReference type="GO" id="GO:0016020">
    <property type="term" value="C:membrane"/>
    <property type="evidence" value="ECO:0007669"/>
    <property type="project" value="InterPro"/>
</dbReference>
<keyword evidence="10" id="KW-0812">Transmembrane</keyword>
<evidence type="ECO:0000256" key="10">
    <source>
        <dbReference type="SAM" id="Phobius"/>
    </source>
</evidence>
<feature type="domain" description="Signal transduction histidine kinase subgroup 3 dimerisation and phosphoacceptor" evidence="11">
    <location>
        <begin position="228"/>
        <end position="293"/>
    </location>
</feature>
<evidence type="ECO:0000313" key="12">
    <source>
        <dbReference type="EMBL" id="TWP38165.1"/>
    </source>
</evidence>
<dbReference type="InterPro" id="IPR011712">
    <property type="entry name" value="Sig_transdc_His_kin_sub3_dim/P"/>
</dbReference>
<feature type="transmembrane region" description="Helical" evidence="10">
    <location>
        <begin position="104"/>
        <end position="121"/>
    </location>
</feature>
<comment type="caution">
    <text evidence="12">The sequence shown here is derived from an EMBL/GenBank/DDBJ whole genome shotgun (WGS) entry which is preliminary data.</text>
</comment>
<dbReference type="Proteomes" id="UP000320244">
    <property type="component" value="Unassembled WGS sequence"/>
</dbReference>
<keyword evidence="3" id="KW-0597">Phosphoprotein</keyword>
<dbReference type="RefSeq" id="WP_146315142.1">
    <property type="nucleotide sequence ID" value="NZ_VCQV01000003.1"/>
</dbReference>
<keyword evidence="8" id="KW-0902">Two-component regulatory system</keyword>
<dbReference type="EMBL" id="VCQV01000003">
    <property type="protein sequence ID" value="TWP38165.1"/>
    <property type="molecule type" value="Genomic_DNA"/>
</dbReference>
<keyword evidence="13" id="KW-1185">Reference proteome</keyword>
<feature type="region of interest" description="Disordered" evidence="9">
    <location>
        <begin position="434"/>
        <end position="453"/>
    </location>
</feature>
<dbReference type="AlphaFoldDB" id="A0A563E6W3"/>
<evidence type="ECO:0000256" key="6">
    <source>
        <dbReference type="ARBA" id="ARBA00022777"/>
    </source>
</evidence>
<evidence type="ECO:0000256" key="2">
    <source>
        <dbReference type="ARBA" id="ARBA00012438"/>
    </source>
</evidence>
<dbReference type="Gene3D" id="3.30.565.10">
    <property type="entry name" value="Histidine kinase-like ATPase, C-terminal domain"/>
    <property type="match status" value="1"/>
</dbReference>
<sequence>MRDRVASFFGIGDTWRRPLPEHWLRNDLIIAVGFLIFAALGIELSRSTYQLTKTVQPIWLQYLPLVIGAAILVWRRRLPLTVMLLCGANMFITGITMSEVMLGVIVQFLYLYGFFSAVAWGHPRRRTAVAAALLVLFMFGWIAYQFIAGGPNLDQVHALDRAGTKGLLTATAASIIYSYLVNSIYFGGAVLGGAAAWRNARQHASLADQASTIASQSEQLQEQAVVAERLRIARELHDVVAHHVSVIGVQAGAARRVLDKNPAAAEGALSTIEASSRSAVGEMRNLLGTLRASQTCGDRAPEPGFPDIATLIEQFRVAGMHVDLQFVDDTPALTDDVPPAVGLGLYRTTQEALANVRRHSTSRSATVCIRLGRERGRAYAEAEVLDAGRLRPGMHGTGLGLLGIQERVVAHGGVAEIGPRATGGYRVRVRLPFDDGNSRHGGVPQHSAEMSHD</sequence>
<organism evidence="12 13">
    <name type="scientific">Leekyejoonella antrihumi</name>
    <dbReference type="NCBI Taxonomy" id="1660198"/>
    <lineage>
        <taxon>Bacteria</taxon>
        <taxon>Bacillati</taxon>
        <taxon>Actinomycetota</taxon>
        <taxon>Actinomycetes</taxon>
        <taxon>Micrococcales</taxon>
        <taxon>Dermacoccaceae</taxon>
        <taxon>Leekyejoonella</taxon>
    </lineage>
</organism>
<dbReference type="EC" id="2.7.13.3" evidence="2"/>